<dbReference type="GO" id="GO:1990533">
    <property type="term" value="C:Dom34-Hbs1 complex"/>
    <property type="evidence" value="ECO:0007669"/>
    <property type="project" value="UniProtKB-ARBA"/>
</dbReference>
<evidence type="ECO:0000256" key="5">
    <source>
        <dbReference type="ARBA" id="ARBA00022618"/>
    </source>
</evidence>
<evidence type="ECO:0000256" key="9">
    <source>
        <dbReference type="ARBA" id="ARBA00023306"/>
    </source>
</evidence>
<dbReference type="InterPro" id="IPR005142">
    <property type="entry name" value="eRF1_3"/>
</dbReference>
<dbReference type="GO" id="GO:0071025">
    <property type="term" value="P:RNA surveillance"/>
    <property type="evidence" value="ECO:0007669"/>
    <property type="project" value="InterPro"/>
</dbReference>
<dbReference type="GO" id="GO:0070651">
    <property type="term" value="P:nonfunctional rRNA decay"/>
    <property type="evidence" value="ECO:0000318"/>
    <property type="project" value="GO_Central"/>
</dbReference>
<dbReference type="FunFam" id="3.30.420.60:FF:000004">
    <property type="entry name" value="Protein DOM34 homolog"/>
    <property type="match status" value="1"/>
</dbReference>
<proteinExistence type="inferred from homology"/>
<evidence type="ECO:0000259" key="11">
    <source>
        <dbReference type="SMART" id="SM01194"/>
    </source>
</evidence>
<reference evidence="13" key="2">
    <citation type="journal article" date="2013" name="G3 (Bethesda)">
        <title>Genomes of Ashbya fungi isolated from insects reveal four mating-type loci, numerous translocations, lack of transposons, and distinct gene duplications.</title>
        <authorList>
            <person name="Dietrich F.S."/>
            <person name="Voegeli S."/>
            <person name="Kuo S."/>
            <person name="Philippsen P."/>
        </authorList>
    </citation>
    <scope>GENOME REANNOTATION</scope>
    <source>
        <strain evidence="13">ATCC 10895 / CBS 109.51 / FGSC 9923 / NRRL Y-1056</strain>
    </source>
</reference>
<dbReference type="SUPFAM" id="SSF159065">
    <property type="entry name" value="Dom34/Pelota N-terminal domain-like"/>
    <property type="match status" value="1"/>
</dbReference>
<dbReference type="SUPFAM" id="SSF53137">
    <property type="entry name" value="Translational machinery components"/>
    <property type="match status" value="1"/>
</dbReference>
<dbReference type="SMR" id="Q75ES9"/>
<dbReference type="RefSeq" id="NP_982541.1">
    <property type="nucleotide sequence ID" value="NM_207894.1"/>
</dbReference>
<dbReference type="InterPro" id="IPR038069">
    <property type="entry name" value="Pelota/DOM34_N"/>
</dbReference>
<evidence type="ECO:0000256" key="3">
    <source>
        <dbReference type="ARBA" id="ARBA00009504"/>
    </source>
</evidence>
<feature type="domain" description="eRF1/Pelota-like N-terminal" evidence="11">
    <location>
        <begin position="1"/>
        <end position="134"/>
    </location>
</feature>
<evidence type="ECO:0000256" key="2">
    <source>
        <dbReference type="ARBA" id="ARBA00004496"/>
    </source>
</evidence>
<dbReference type="InParanoid" id="Q75ES9"/>
<evidence type="ECO:0000256" key="6">
    <source>
        <dbReference type="ARBA" id="ARBA00022723"/>
    </source>
</evidence>
<dbReference type="GO" id="GO:0070966">
    <property type="term" value="P:nuclear-transcribed mRNA catabolic process, no-go decay"/>
    <property type="evidence" value="ECO:0000318"/>
    <property type="project" value="GO_Central"/>
</dbReference>
<evidence type="ECO:0000256" key="7">
    <source>
        <dbReference type="ARBA" id="ARBA00022776"/>
    </source>
</evidence>
<dbReference type="Pfam" id="PF03465">
    <property type="entry name" value="eRF1_3"/>
    <property type="match status" value="1"/>
</dbReference>
<dbReference type="NCBIfam" id="TIGR00111">
    <property type="entry name" value="pelota"/>
    <property type="match status" value="1"/>
</dbReference>
<name>Q75ES9_EREGS</name>
<sequence length="385" mass="43622">MKLISQSKGTSSSEVCLVVVAQDKEDLFTLYNIINTDDELIFKKKLTLKLDEAGKKKSTELVRLRVKVVSSEFEPQHEFLKYKGITTEDDAGKANVDVALGKFFSFTVDYQYPFTIIKKDFNSYCQKLINEACNLESRSDMAAVVLQEGLAHICLLSSFSTILKQKVEYSLPKKKRSVDVLKFDEKTEKFYKAIYNAMLKHFDLSQLKAVILCSPGFYAKTLYEKILQYAQTNQEKTVIDNKDKFLVAHCSTGYLQGISEVLRDPAYSQKLQNTKNSGQLQVMDAFLKHLNDDDNKSWYGEAEITKACEFGAIETLLITDDWLRADSVSVRNKSLKLIKDVENMGGKVCVFSSMHSSGEELNSLTGLACILKYPIPDLDEHEDED</sequence>
<protein>
    <recommendedName>
        <fullName evidence="10">Protein DOM34 homolog</fullName>
    </recommendedName>
</protein>
<dbReference type="GO" id="GO:0032790">
    <property type="term" value="P:ribosome disassembly"/>
    <property type="evidence" value="ECO:0000318"/>
    <property type="project" value="GO_Central"/>
</dbReference>
<dbReference type="InterPro" id="IPR042226">
    <property type="entry name" value="eFR1_2_sf"/>
</dbReference>
<dbReference type="GeneID" id="4618795"/>
<comment type="cofactor">
    <cofactor evidence="1 10">
        <name>a divalent metal cation</name>
        <dbReference type="ChEBI" id="CHEBI:60240"/>
    </cofactor>
</comment>
<dbReference type="OMA" id="DDLWHLK"/>
<dbReference type="GO" id="GO:0070481">
    <property type="term" value="P:nuclear-transcribed mRNA catabolic process, non-stop decay"/>
    <property type="evidence" value="ECO:0007669"/>
    <property type="project" value="InterPro"/>
</dbReference>
<dbReference type="SUPFAM" id="SSF55315">
    <property type="entry name" value="L30e-like"/>
    <property type="match status" value="1"/>
</dbReference>
<organism evidence="12 13">
    <name type="scientific">Eremothecium gossypii (strain ATCC 10895 / CBS 109.51 / FGSC 9923 / NRRL Y-1056)</name>
    <name type="common">Yeast</name>
    <name type="synonym">Ashbya gossypii</name>
    <dbReference type="NCBI Taxonomy" id="284811"/>
    <lineage>
        <taxon>Eukaryota</taxon>
        <taxon>Fungi</taxon>
        <taxon>Dikarya</taxon>
        <taxon>Ascomycota</taxon>
        <taxon>Saccharomycotina</taxon>
        <taxon>Saccharomycetes</taxon>
        <taxon>Saccharomycetales</taxon>
        <taxon>Saccharomycetaceae</taxon>
        <taxon>Eremothecium</taxon>
    </lineage>
</organism>
<dbReference type="GO" id="GO:0051301">
    <property type="term" value="P:cell division"/>
    <property type="evidence" value="ECO:0007669"/>
    <property type="project" value="UniProtKB-KW"/>
</dbReference>
<dbReference type="InterPro" id="IPR058547">
    <property type="entry name" value="Pelota_N"/>
</dbReference>
<dbReference type="Pfam" id="PF26356">
    <property type="entry name" value="Pelota_N"/>
    <property type="match status" value="1"/>
</dbReference>
<gene>
    <name evidence="12" type="ORF">AGOS_AAL001W</name>
</gene>
<dbReference type="GO" id="GO:0005737">
    <property type="term" value="C:cytoplasm"/>
    <property type="evidence" value="ECO:0000318"/>
    <property type="project" value="GO_Central"/>
</dbReference>
<keyword evidence="6 10" id="KW-0479">Metal-binding</keyword>
<dbReference type="Pfam" id="PF03464">
    <property type="entry name" value="eRF1_2"/>
    <property type="match status" value="1"/>
</dbReference>
<dbReference type="PANTHER" id="PTHR10853">
    <property type="entry name" value="PELOTA"/>
    <property type="match status" value="1"/>
</dbReference>
<comment type="subcellular location">
    <subcellularLocation>
        <location evidence="2 10">Cytoplasm</location>
    </subcellularLocation>
</comment>
<evidence type="ECO:0000256" key="4">
    <source>
        <dbReference type="ARBA" id="ARBA00022490"/>
    </source>
</evidence>
<dbReference type="FunFam" id="3.30.1330.30:FF:000008">
    <property type="entry name" value="Protein pelota homolog"/>
    <property type="match status" value="1"/>
</dbReference>
<dbReference type="AlphaFoldDB" id="Q75ES9"/>
<keyword evidence="7" id="KW-0498">Mitosis</keyword>
<dbReference type="InterPro" id="IPR029064">
    <property type="entry name" value="Ribosomal_eL30-like_sf"/>
</dbReference>
<dbReference type="SMART" id="SM01194">
    <property type="entry name" value="eRF1_1"/>
    <property type="match status" value="1"/>
</dbReference>
<dbReference type="OrthoDB" id="10249111at2759"/>
<dbReference type="KEGG" id="ago:AGOS_AAL001W"/>
<dbReference type="Gene3D" id="3.30.420.60">
    <property type="entry name" value="eRF1 domain 2"/>
    <property type="match status" value="1"/>
</dbReference>
<dbReference type="Proteomes" id="UP000000591">
    <property type="component" value="Chromosome I"/>
</dbReference>
<dbReference type="eggNOG" id="KOG2869">
    <property type="taxonomic scope" value="Eukaryota"/>
</dbReference>
<evidence type="ECO:0000256" key="10">
    <source>
        <dbReference type="RuleBase" id="RU362019"/>
    </source>
</evidence>
<comment type="similarity">
    <text evidence="3 10">Belongs to the eukaryotic release factor 1 family. Pelota subfamily.</text>
</comment>
<evidence type="ECO:0000256" key="8">
    <source>
        <dbReference type="ARBA" id="ARBA00023254"/>
    </source>
</evidence>
<dbReference type="InterPro" id="IPR004405">
    <property type="entry name" value="TF_pelota"/>
</dbReference>
<dbReference type="InterPro" id="IPR005141">
    <property type="entry name" value="eRF1_2"/>
</dbReference>
<dbReference type="HOGENOM" id="CLU_023334_3_1_1"/>
<dbReference type="EMBL" id="AE016814">
    <property type="protein sequence ID" value="AAS50365.1"/>
    <property type="molecule type" value="Genomic_DNA"/>
</dbReference>
<evidence type="ECO:0000313" key="13">
    <source>
        <dbReference type="Proteomes" id="UP000000591"/>
    </source>
</evidence>
<dbReference type="GO" id="GO:0051321">
    <property type="term" value="P:meiotic cell cycle"/>
    <property type="evidence" value="ECO:0007669"/>
    <property type="project" value="UniProtKB-KW"/>
</dbReference>
<accession>Q75ES9</accession>
<dbReference type="Gene3D" id="3.30.1330.30">
    <property type="match status" value="1"/>
</dbReference>
<evidence type="ECO:0000313" key="12">
    <source>
        <dbReference type="EMBL" id="AAS50365.1"/>
    </source>
</evidence>
<keyword evidence="8" id="KW-0469">Meiosis</keyword>
<dbReference type="GO" id="GO:0046872">
    <property type="term" value="F:metal ion binding"/>
    <property type="evidence" value="ECO:0007669"/>
    <property type="project" value="UniProtKB-KW"/>
</dbReference>
<dbReference type="GO" id="GO:0006412">
    <property type="term" value="P:translation"/>
    <property type="evidence" value="ECO:0007669"/>
    <property type="project" value="UniProtKB-ARBA"/>
</dbReference>
<keyword evidence="9" id="KW-0131">Cell cycle</keyword>
<keyword evidence="5" id="KW-0132">Cell division</keyword>
<keyword evidence="13" id="KW-1185">Reference proteome</keyword>
<evidence type="ECO:0000256" key="1">
    <source>
        <dbReference type="ARBA" id="ARBA00001968"/>
    </source>
</evidence>
<reference evidence="12 13" key="1">
    <citation type="journal article" date="2004" name="Science">
        <title>The Ashbya gossypii genome as a tool for mapping the ancient Saccharomyces cerevisiae genome.</title>
        <authorList>
            <person name="Dietrich F.S."/>
            <person name="Voegeli S."/>
            <person name="Brachat S."/>
            <person name="Lerch A."/>
            <person name="Gates K."/>
            <person name="Steiner S."/>
            <person name="Mohr C."/>
            <person name="Pohlmann R."/>
            <person name="Luedi P."/>
            <person name="Choi S."/>
            <person name="Wing R.A."/>
            <person name="Flavier A."/>
            <person name="Gaffney T.D."/>
            <person name="Philippsen P."/>
        </authorList>
    </citation>
    <scope>NUCLEOTIDE SEQUENCE [LARGE SCALE GENOMIC DNA]</scope>
    <source>
        <strain evidence="13">ATCC 10895 / CBS 109.51 / FGSC 9923 / NRRL Y-1056</strain>
    </source>
</reference>
<dbReference type="Gene3D" id="2.30.30.870">
    <property type="entry name" value="Pelota, domain A"/>
    <property type="match status" value="1"/>
</dbReference>
<dbReference type="FunCoup" id="Q75ES9">
    <property type="interactions" value="566"/>
</dbReference>
<dbReference type="PANTHER" id="PTHR10853:SF0">
    <property type="entry name" value="PROTEIN PELOTA HOMOLOG"/>
    <property type="match status" value="1"/>
</dbReference>
<dbReference type="STRING" id="284811.Q75ES9"/>
<keyword evidence="4 10" id="KW-0963">Cytoplasm</keyword>
<comment type="function">
    <text evidence="10">Component of the Dom34-Hbs1 complex, a complex that recognizes stalled ribosomes and triggers the No-Go Decay (NGD) pathway (PubMed:20890290). In the Dom34-Hbs1 complex, dom34 recognizes ribosomes stalled at the 3' end of an mRNA and engages stalled ribosomes by destabilizing mRNA in the mRNA channel. Following ribosome-binding, the Dom34-Hbs1 complex promotes the disassembly of stalled ribosomes, followed by degradation of damaged mRNAs as part of the NGD pathway.</text>
</comment>
<dbReference type="InterPro" id="IPR005140">
    <property type="entry name" value="eRF1_Pelota-like_N"/>
</dbReference>